<dbReference type="Proteomes" id="UP000886721">
    <property type="component" value="Unassembled WGS sequence"/>
</dbReference>
<dbReference type="SMART" id="SM00363">
    <property type="entry name" value="S4"/>
    <property type="match status" value="1"/>
</dbReference>
<evidence type="ECO:0000256" key="3">
    <source>
        <dbReference type="ARBA" id="ARBA00023235"/>
    </source>
</evidence>
<dbReference type="Gene3D" id="3.10.290.10">
    <property type="entry name" value="RNA-binding S4 domain"/>
    <property type="match status" value="1"/>
</dbReference>
<dbReference type="GO" id="GO:0120159">
    <property type="term" value="F:rRNA pseudouridine synthase activity"/>
    <property type="evidence" value="ECO:0007669"/>
    <property type="project" value="UniProtKB-ARBA"/>
</dbReference>
<keyword evidence="5" id="KW-0694">RNA-binding</keyword>
<evidence type="ECO:0000259" key="7">
    <source>
        <dbReference type="SMART" id="SM00363"/>
    </source>
</evidence>
<dbReference type="SUPFAM" id="SSF55174">
    <property type="entry name" value="Alpha-L RNA-binding motif"/>
    <property type="match status" value="1"/>
</dbReference>
<dbReference type="PANTHER" id="PTHR21600:SF83">
    <property type="entry name" value="PSEUDOURIDYLATE SYNTHASE RPUSD4, MITOCHONDRIAL"/>
    <property type="match status" value="1"/>
</dbReference>
<evidence type="ECO:0000256" key="2">
    <source>
        <dbReference type="ARBA" id="ARBA00010876"/>
    </source>
</evidence>
<evidence type="ECO:0000313" key="9">
    <source>
        <dbReference type="Proteomes" id="UP000886721"/>
    </source>
</evidence>
<reference evidence="8" key="2">
    <citation type="submission" date="2021-04" db="EMBL/GenBank/DDBJ databases">
        <authorList>
            <person name="Gilroy R."/>
        </authorList>
    </citation>
    <scope>NUCLEOTIDE SEQUENCE</scope>
    <source>
        <strain evidence="8">CHK191-13928</strain>
    </source>
</reference>
<dbReference type="EMBL" id="DXEM01000039">
    <property type="protein sequence ID" value="HIX69020.1"/>
    <property type="molecule type" value="Genomic_DNA"/>
</dbReference>
<dbReference type="CDD" id="cd00165">
    <property type="entry name" value="S4"/>
    <property type="match status" value="1"/>
</dbReference>
<comment type="catalytic activity">
    <reaction evidence="1 6">
        <text>a uridine in RNA = a pseudouridine in RNA</text>
        <dbReference type="Rhea" id="RHEA:48348"/>
        <dbReference type="Rhea" id="RHEA-COMP:12068"/>
        <dbReference type="Rhea" id="RHEA-COMP:12069"/>
        <dbReference type="ChEBI" id="CHEBI:65314"/>
        <dbReference type="ChEBI" id="CHEBI:65315"/>
    </reaction>
</comment>
<dbReference type="GO" id="GO:0000455">
    <property type="term" value="P:enzyme-directed rRNA pseudouridine synthesis"/>
    <property type="evidence" value="ECO:0007669"/>
    <property type="project" value="UniProtKB-ARBA"/>
</dbReference>
<dbReference type="Pfam" id="PF00849">
    <property type="entry name" value="PseudoU_synth_2"/>
    <property type="match status" value="1"/>
</dbReference>
<evidence type="ECO:0000256" key="5">
    <source>
        <dbReference type="PROSITE-ProRule" id="PRU00182"/>
    </source>
</evidence>
<dbReference type="InterPro" id="IPR036986">
    <property type="entry name" value="S4_RNA-bd_sf"/>
</dbReference>
<comment type="function">
    <text evidence="6">Responsible for synthesis of pseudouridine from uracil.</text>
</comment>
<dbReference type="PANTHER" id="PTHR21600">
    <property type="entry name" value="MITOCHONDRIAL RNA PSEUDOURIDINE SYNTHASE"/>
    <property type="match status" value="1"/>
</dbReference>
<dbReference type="NCBIfam" id="TIGR00005">
    <property type="entry name" value="rluA_subfam"/>
    <property type="match status" value="1"/>
</dbReference>
<dbReference type="SUPFAM" id="SSF55120">
    <property type="entry name" value="Pseudouridine synthase"/>
    <property type="match status" value="1"/>
</dbReference>
<dbReference type="InterPro" id="IPR002942">
    <property type="entry name" value="S4_RNA-bd"/>
</dbReference>
<evidence type="ECO:0000256" key="1">
    <source>
        <dbReference type="ARBA" id="ARBA00000073"/>
    </source>
</evidence>
<evidence type="ECO:0000256" key="4">
    <source>
        <dbReference type="PIRSR" id="PIRSR606225-1"/>
    </source>
</evidence>
<proteinExistence type="inferred from homology"/>
<dbReference type="PROSITE" id="PS50889">
    <property type="entry name" value="S4"/>
    <property type="match status" value="1"/>
</dbReference>
<organism evidence="8 9">
    <name type="scientific">Candidatus Anaerostipes excrementavium</name>
    <dbReference type="NCBI Taxonomy" id="2838463"/>
    <lineage>
        <taxon>Bacteria</taxon>
        <taxon>Bacillati</taxon>
        <taxon>Bacillota</taxon>
        <taxon>Clostridia</taxon>
        <taxon>Lachnospirales</taxon>
        <taxon>Lachnospiraceae</taxon>
        <taxon>Anaerostipes</taxon>
    </lineage>
</organism>
<dbReference type="PROSITE" id="PS01129">
    <property type="entry name" value="PSI_RLU"/>
    <property type="match status" value="1"/>
</dbReference>
<comment type="caution">
    <text evidence="8">The sequence shown here is derived from an EMBL/GenBank/DDBJ whole genome shotgun (WGS) entry which is preliminary data.</text>
</comment>
<dbReference type="GO" id="GO:0003723">
    <property type="term" value="F:RNA binding"/>
    <property type="evidence" value="ECO:0007669"/>
    <property type="project" value="UniProtKB-KW"/>
</dbReference>
<comment type="similarity">
    <text evidence="2 6">Belongs to the pseudouridine synthase RluA family.</text>
</comment>
<dbReference type="InterPro" id="IPR006225">
    <property type="entry name" value="PsdUridine_synth_RluC/D"/>
</dbReference>
<keyword evidence="3 6" id="KW-0413">Isomerase</keyword>
<feature type="domain" description="RNA-binding S4" evidence="7">
    <location>
        <begin position="13"/>
        <end position="83"/>
    </location>
</feature>
<dbReference type="InterPro" id="IPR050188">
    <property type="entry name" value="RluA_PseudoU_synthase"/>
</dbReference>
<gene>
    <name evidence="8" type="ORF">H9735_13000</name>
</gene>
<dbReference type="InterPro" id="IPR020103">
    <property type="entry name" value="PsdUridine_synth_cat_dom_sf"/>
</dbReference>
<feature type="active site" evidence="4">
    <location>
        <position position="145"/>
    </location>
</feature>
<reference evidence="8" key="1">
    <citation type="journal article" date="2021" name="PeerJ">
        <title>Extensive microbial diversity within the chicken gut microbiome revealed by metagenomics and culture.</title>
        <authorList>
            <person name="Gilroy R."/>
            <person name="Ravi A."/>
            <person name="Getino M."/>
            <person name="Pursley I."/>
            <person name="Horton D.L."/>
            <person name="Alikhan N.F."/>
            <person name="Baker D."/>
            <person name="Gharbi K."/>
            <person name="Hall N."/>
            <person name="Watson M."/>
            <person name="Adriaenssens E.M."/>
            <person name="Foster-Nyarko E."/>
            <person name="Jarju S."/>
            <person name="Secka A."/>
            <person name="Antonio M."/>
            <person name="Oren A."/>
            <person name="Chaudhuri R.R."/>
            <person name="La Ragione R."/>
            <person name="Hildebrand F."/>
            <person name="Pallen M.J."/>
        </authorList>
    </citation>
    <scope>NUCLEOTIDE SEQUENCE</scope>
    <source>
        <strain evidence="8">CHK191-13928</strain>
    </source>
</reference>
<dbReference type="CDD" id="cd02869">
    <property type="entry name" value="PseudoU_synth_RluA_like"/>
    <property type="match status" value="1"/>
</dbReference>
<dbReference type="AlphaFoldDB" id="A0A9D1WZU9"/>
<dbReference type="InterPro" id="IPR006145">
    <property type="entry name" value="PsdUridine_synth_RsuA/RluA"/>
</dbReference>
<dbReference type="InterPro" id="IPR006224">
    <property type="entry name" value="PsdUridine_synth_RluA-like_CS"/>
</dbReference>
<dbReference type="Gene3D" id="3.30.2350.10">
    <property type="entry name" value="Pseudouridine synthase"/>
    <property type="match status" value="1"/>
</dbReference>
<evidence type="ECO:0000256" key="6">
    <source>
        <dbReference type="RuleBase" id="RU362028"/>
    </source>
</evidence>
<evidence type="ECO:0000313" key="8">
    <source>
        <dbReference type="EMBL" id="HIX69020.1"/>
    </source>
</evidence>
<dbReference type="EC" id="5.4.99.-" evidence="6"/>
<sequence>MREIEITQKDEGQRLDKMLQRYLNKAAKSFVYKMLRKKNIKLNGKKAGGGEKLKAGDRISLYLAEETIEKFREELKISKQEIPLDVIYEDANVLIINKPYGVLSQKAKKEDVSINEQIVPYAVSKGLLTKKDLEMVKPSICNRLDRNTTGILLAGISMEGLKTMAELLKQRKLDKYYVCLVKGEIQKKKKISGYLVKDEKKNKVTVRQDRKEKEAYIETWYEPMEAKNGYTLLRVKLMTGKTHQIRAHLASEGYPLVGDPKYGNPKENAYMRKKFGLRGQLLHCGEICFPSEMNGCRELQGREFRASLPLMFQKVKKALLEE</sequence>
<accession>A0A9D1WZU9</accession>
<protein>
    <recommendedName>
        <fullName evidence="6">Pseudouridine synthase</fullName>
        <ecNumber evidence="6">5.4.99.-</ecNumber>
    </recommendedName>
</protein>
<name>A0A9D1WZU9_9FIRM</name>